<evidence type="ECO:0000256" key="1">
    <source>
        <dbReference type="ARBA" id="ARBA00004123"/>
    </source>
</evidence>
<evidence type="ECO:0000259" key="8">
    <source>
        <dbReference type="Pfam" id="PF18517"/>
    </source>
</evidence>
<keyword evidence="4 5" id="KW-0539">Nucleus</keyword>
<dbReference type="InterPro" id="IPR036388">
    <property type="entry name" value="WH-like_DNA-bd_sf"/>
</dbReference>
<dbReference type="InterPro" id="IPR040661">
    <property type="entry name" value="LZ3wCH"/>
</dbReference>
<keyword evidence="3 6" id="KW-0175">Coiled coil</keyword>
<dbReference type="InterPro" id="IPR005647">
    <property type="entry name" value="Mnd1"/>
</dbReference>
<gene>
    <name evidence="10 11" type="primary">LOC108563376</name>
</gene>
<evidence type="ECO:0000256" key="4">
    <source>
        <dbReference type="ARBA" id="ARBA00023242"/>
    </source>
</evidence>
<dbReference type="Proteomes" id="UP000695000">
    <property type="component" value="Unplaced"/>
</dbReference>
<evidence type="ECO:0000259" key="7">
    <source>
        <dbReference type="Pfam" id="PF03962"/>
    </source>
</evidence>
<evidence type="ECO:0000313" key="9">
    <source>
        <dbReference type="Proteomes" id="UP000695000"/>
    </source>
</evidence>
<evidence type="ECO:0000313" key="10">
    <source>
        <dbReference type="RefSeq" id="XP_017777527.1"/>
    </source>
</evidence>
<dbReference type="RefSeq" id="XP_017777527.1">
    <property type="nucleotide sequence ID" value="XM_017922038.1"/>
</dbReference>
<comment type="function">
    <text evidence="5">Required for proper homologous chromosome pairing and efficient cross-over and intragenic recombination during meiosis.</text>
</comment>
<dbReference type="RefSeq" id="XP_017777535.1">
    <property type="nucleotide sequence ID" value="XM_017922046.1"/>
</dbReference>
<reference evidence="10 11" key="1">
    <citation type="submission" date="2025-05" db="UniProtKB">
        <authorList>
            <consortium name="RefSeq"/>
        </authorList>
    </citation>
    <scope>IDENTIFICATION</scope>
    <source>
        <tissue evidence="10 11">Whole Larva</tissue>
    </source>
</reference>
<dbReference type="SUPFAM" id="SSF46785">
    <property type="entry name" value="Winged helix' DNA-binding domain"/>
    <property type="match status" value="1"/>
</dbReference>
<organism evidence="9 10">
    <name type="scientific">Nicrophorus vespilloides</name>
    <name type="common">Boreal carrion beetle</name>
    <dbReference type="NCBI Taxonomy" id="110193"/>
    <lineage>
        <taxon>Eukaryota</taxon>
        <taxon>Metazoa</taxon>
        <taxon>Ecdysozoa</taxon>
        <taxon>Arthropoda</taxon>
        <taxon>Hexapoda</taxon>
        <taxon>Insecta</taxon>
        <taxon>Pterygota</taxon>
        <taxon>Neoptera</taxon>
        <taxon>Endopterygota</taxon>
        <taxon>Coleoptera</taxon>
        <taxon>Polyphaga</taxon>
        <taxon>Staphyliniformia</taxon>
        <taxon>Silphidae</taxon>
        <taxon>Nicrophorinae</taxon>
        <taxon>Nicrophorus</taxon>
    </lineage>
</organism>
<dbReference type="PIRSF" id="PIRSF026991">
    <property type="entry name" value="Mnd1"/>
    <property type="match status" value="1"/>
</dbReference>
<dbReference type="GeneID" id="108563376"/>
<sequence length="204" mass="23893">MSKKGVSAEEKKQRIMQIFYEQKTWFQLKELEKIAPKEKGVIANSVKDVVQSLVDDGLVETDKIGSSIYFWAFPSQALNIHKKKLKNIEQNLQKTQEQLKTTTEAVGNIQINSNDEEEKKKLLEKIIDLQVEKQYLANKLTKCQNNDKEMFESQKNEIKDIKLAANRWTDNIFQLKTWCRDRFMIESSVIDKQFGIPEELDYVE</sequence>
<dbReference type="InterPro" id="IPR040453">
    <property type="entry name" value="Mnd1_HTH"/>
</dbReference>
<feature type="coiled-coil region" evidence="6">
    <location>
        <begin position="78"/>
        <end position="132"/>
    </location>
</feature>
<evidence type="ECO:0000313" key="11">
    <source>
        <dbReference type="RefSeq" id="XP_017777535.1"/>
    </source>
</evidence>
<evidence type="ECO:0000256" key="6">
    <source>
        <dbReference type="SAM" id="Coils"/>
    </source>
</evidence>
<dbReference type="InterPro" id="IPR036390">
    <property type="entry name" value="WH_DNA-bd_sf"/>
</dbReference>
<comment type="subcellular location">
    <subcellularLocation>
        <location evidence="1 5">Nucleus</location>
    </subcellularLocation>
</comment>
<keyword evidence="9" id="KW-1185">Reference proteome</keyword>
<protein>
    <recommendedName>
        <fullName evidence="5">Meiotic nuclear division protein 1 homolog</fullName>
    </recommendedName>
</protein>
<dbReference type="Pfam" id="PF03962">
    <property type="entry name" value="Mnd1"/>
    <property type="match status" value="1"/>
</dbReference>
<feature type="domain" description="Mnd1 HTH" evidence="7">
    <location>
        <begin position="15"/>
        <end position="74"/>
    </location>
</feature>
<evidence type="ECO:0000256" key="5">
    <source>
        <dbReference type="PIRNR" id="PIRNR026991"/>
    </source>
</evidence>
<evidence type="ECO:0000256" key="2">
    <source>
        <dbReference type="ARBA" id="ARBA00005981"/>
    </source>
</evidence>
<proteinExistence type="inferred from homology"/>
<dbReference type="Pfam" id="PF18517">
    <property type="entry name" value="LZ3wCH"/>
    <property type="match status" value="1"/>
</dbReference>
<accession>A0ABM1MSH7</accession>
<comment type="similarity">
    <text evidence="2 5">Belongs to the MND1 family.</text>
</comment>
<evidence type="ECO:0000256" key="3">
    <source>
        <dbReference type="ARBA" id="ARBA00023054"/>
    </source>
</evidence>
<name>A0ABM1MSH7_NICVS</name>
<feature type="domain" description="Leucine zipper with capping helix" evidence="8">
    <location>
        <begin position="152"/>
        <end position="203"/>
    </location>
</feature>
<dbReference type="Gene3D" id="1.10.10.10">
    <property type="entry name" value="Winged helix-like DNA-binding domain superfamily/Winged helix DNA-binding domain"/>
    <property type="match status" value="1"/>
</dbReference>